<feature type="transmembrane region" description="Helical" evidence="17">
    <location>
        <begin position="202"/>
        <end position="224"/>
    </location>
</feature>
<keyword evidence="18" id="KW-0132">Cell division</keyword>
<name>A0A3N5BK33_9BACL</name>
<comment type="similarity">
    <text evidence="11">Belongs to the SEDS family. FtsW subfamily.</text>
</comment>
<proteinExistence type="inferred from homology"/>
<dbReference type="GO" id="GO:0008360">
    <property type="term" value="P:regulation of cell shape"/>
    <property type="evidence" value="ECO:0007669"/>
    <property type="project" value="UniProtKB-KW"/>
</dbReference>
<feature type="transmembrane region" description="Helical" evidence="17">
    <location>
        <begin position="364"/>
        <end position="383"/>
    </location>
</feature>
<feature type="transmembrane region" description="Helical" evidence="17">
    <location>
        <begin position="155"/>
        <end position="173"/>
    </location>
</feature>
<evidence type="ECO:0000256" key="17">
    <source>
        <dbReference type="SAM" id="Phobius"/>
    </source>
</evidence>
<keyword evidence="5" id="KW-0133">Cell shape</keyword>
<organism evidence="18 19">
    <name type="scientific">Abyssicoccus albus</name>
    <dbReference type="NCBI Taxonomy" id="1817405"/>
    <lineage>
        <taxon>Bacteria</taxon>
        <taxon>Bacillati</taxon>
        <taxon>Bacillota</taxon>
        <taxon>Bacilli</taxon>
        <taxon>Bacillales</taxon>
        <taxon>Abyssicoccaceae</taxon>
    </lineage>
</organism>
<dbReference type="AlphaFoldDB" id="A0A3N5BK33"/>
<feature type="transmembrane region" description="Helical" evidence="17">
    <location>
        <begin position="21"/>
        <end position="44"/>
    </location>
</feature>
<accession>A0A3N5BK33</accession>
<feature type="transmembrane region" description="Helical" evidence="17">
    <location>
        <begin position="179"/>
        <end position="195"/>
    </location>
</feature>
<keyword evidence="6" id="KW-0573">Peptidoglycan synthesis</keyword>
<dbReference type="EMBL" id="RKRK01000002">
    <property type="protein sequence ID" value="RPF58234.1"/>
    <property type="molecule type" value="Genomic_DNA"/>
</dbReference>
<evidence type="ECO:0000313" key="19">
    <source>
        <dbReference type="Proteomes" id="UP000277108"/>
    </source>
</evidence>
<keyword evidence="7 17" id="KW-1133">Transmembrane helix</keyword>
<dbReference type="GO" id="GO:0009252">
    <property type="term" value="P:peptidoglycan biosynthetic process"/>
    <property type="evidence" value="ECO:0007669"/>
    <property type="project" value="UniProtKB-KW"/>
</dbReference>
<evidence type="ECO:0000256" key="8">
    <source>
        <dbReference type="ARBA" id="ARBA00023136"/>
    </source>
</evidence>
<dbReference type="GO" id="GO:0015648">
    <property type="term" value="F:lipid-linked peptidoglycan transporter activity"/>
    <property type="evidence" value="ECO:0007669"/>
    <property type="project" value="TreeGrafter"/>
</dbReference>
<feature type="transmembrane region" description="Helical" evidence="17">
    <location>
        <begin position="325"/>
        <end position="344"/>
    </location>
</feature>
<evidence type="ECO:0000256" key="15">
    <source>
        <dbReference type="ARBA" id="ARBA00049902"/>
    </source>
</evidence>
<dbReference type="Proteomes" id="UP000277108">
    <property type="component" value="Unassembled WGS sequence"/>
</dbReference>
<dbReference type="GO" id="GO:0005886">
    <property type="term" value="C:plasma membrane"/>
    <property type="evidence" value="ECO:0007669"/>
    <property type="project" value="TreeGrafter"/>
</dbReference>
<keyword evidence="3" id="KW-0808">Transferase</keyword>
<keyword evidence="8 17" id="KW-0472">Membrane</keyword>
<evidence type="ECO:0000256" key="9">
    <source>
        <dbReference type="ARBA" id="ARBA00032370"/>
    </source>
</evidence>
<gene>
    <name evidence="18" type="ORF">EDD62_0878</name>
</gene>
<evidence type="ECO:0000256" key="4">
    <source>
        <dbReference type="ARBA" id="ARBA00022692"/>
    </source>
</evidence>
<sequence>MIRKAIKKFTQDFKYVDFSIFAAYILICLIGLVMIYSASMIGAMRGTLVKGVELSPYHFFIRQLIYWMIGLMIVVFIGYIINIKSLLKKNIQIAMMASILFLLVLTLLIGREVNGAKSWIDLFGFGLQPSELFKIVSIIYLAYMYNQRKKYTNLTIGDILSPLTLVGVGLIFIAIQPDFGTAMILAIIIFSMVLYSGFKTKLLLSMVAVFICAIGVWMLSNYILTGEIILDHQKERFIAMQNPFVNEAEGYHLANSLVAFGTGGLFGNGLGNSIQKLGYLPEPHTDFILAVIGEEFGLFGVLTVLFILAFIVFKGFYYAMQARSTFLQLVCVGCATYIGIQTIVNVGGVTNFIPLTGVPLPFLSYGGSSMISLSIAVGLLLMASKWIRKSQQTTP</sequence>
<feature type="transmembrane region" description="Helical" evidence="17">
    <location>
        <begin position="93"/>
        <end position="110"/>
    </location>
</feature>
<dbReference type="RefSeq" id="WP_249037329.1">
    <property type="nucleotide sequence ID" value="NZ_RKRK01000002.1"/>
</dbReference>
<evidence type="ECO:0000256" key="14">
    <source>
        <dbReference type="ARBA" id="ARBA00044770"/>
    </source>
</evidence>
<dbReference type="GO" id="GO:0008955">
    <property type="term" value="F:peptidoglycan glycosyltransferase activity"/>
    <property type="evidence" value="ECO:0007669"/>
    <property type="project" value="UniProtKB-EC"/>
</dbReference>
<reference evidence="18 19" key="1">
    <citation type="submission" date="2018-11" db="EMBL/GenBank/DDBJ databases">
        <title>Genomic Encyclopedia of Type Strains, Phase IV (KMG-IV): sequencing the most valuable type-strain genomes for metagenomic binning, comparative biology and taxonomic classification.</title>
        <authorList>
            <person name="Goeker M."/>
        </authorList>
    </citation>
    <scope>NUCLEOTIDE SEQUENCE [LARGE SCALE GENOMIC DNA]</scope>
    <source>
        <strain evidence="18 19">DSM 29158</strain>
    </source>
</reference>
<evidence type="ECO:0000256" key="5">
    <source>
        <dbReference type="ARBA" id="ARBA00022960"/>
    </source>
</evidence>
<dbReference type="Pfam" id="PF01098">
    <property type="entry name" value="FTSW_RODA_SPOVE"/>
    <property type="match status" value="1"/>
</dbReference>
<keyword evidence="2" id="KW-0328">Glycosyltransferase</keyword>
<comment type="function">
    <text evidence="16">Peptidoglycan polymerase that is essential for cell division.</text>
</comment>
<dbReference type="EC" id="2.4.99.28" evidence="14"/>
<evidence type="ECO:0000313" key="18">
    <source>
        <dbReference type="EMBL" id="RPF58234.1"/>
    </source>
</evidence>
<evidence type="ECO:0000256" key="11">
    <source>
        <dbReference type="ARBA" id="ARBA00038053"/>
    </source>
</evidence>
<evidence type="ECO:0000256" key="12">
    <source>
        <dbReference type="ARBA" id="ARBA00041185"/>
    </source>
</evidence>
<evidence type="ECO:0000256" key="1">
    <source>
        <dbReference type="ARBA" id="ARBA00004141"/>
    </source>
</evidence>
<feature type="transmembrane region" description="Helical" evidence="17">
    <location>
        <begin position="64"/>
        <end position="81"/>
    </location>
</feature>
<feature type="transmembrane region" description="Helical" evidence="17">
    <location>
        <begin position="122"/>
        <end position="143"/>
    </location>
</feature>
<comment type="caution">
    <text evidence="18">The sequence shown here is derived from an EMBL/GenBank/DDBJ whole genome shotgun (WGS) entry which is preliminary data.</text>
</comment>
<evidence type="ECO:0000256" key="2">
    <source>
        <dbReference type="ARBA" id="ARBA00022676"/>
    </source>
</evidence>
<evidence type="ECO:0000256" key="16">
    <source>
        <dbReference type="ARBA" id="ARBA00049966"/>
    </source>
</evidence>
<protein>
    <recommendedName>
        <fullName evidence="12">Probable peptidoglycan glycosyltransferase FtsW</fullName>
        <ecNumber evidence="14">2.4.99.28</ecNumber>
    </recommendedName>
    <alternativeName>
        <fullName evidence="13">Cell division protein FtsW</fullName>
    </alternativeName>
    <alternativeName>
        <fullName evidence="10">Cell wall polymerase</fullName>
    </alternativeName>
    <alternativeName>
        <fullName evidence="9">Peptidoglycan polymerase</fullName>
    </alternativeName>
</protein>
<dbReference type="PANTHER" id="PTHR30474:SF2">
    <property type="entry name" value="PEPTIDOGLYCAN GLYCOSYLTRANSFERASE FTSW-RELATED"/>
    <property type="match status" value="1"/>
</dbReference>
<evidence type="ECO:0000256" key="3">
    <source>
        <dbReference type="ARBA" id="ARBA00022679"/>
    </source>
</evidence>
<feature type="transmembrane region" description="Helical" evidence="17">
    <location>
        <begin position="287"/>
        <end position="313"/>
    </location>
</feature>
<keyword evidence="19" id="KW-1185">Reference proteome</keyword>
<keyword evidence="18" id="KW-0131">Cell cycle</keyword>
<dbReference type="PANTHER" id="PTHR30474">
    <property type="entry name" value="CELL CYCLE PROTEIN"/>
    <property type="match status" value="1"/>
</dbReference>
<evidence type="ECO:0000256" key="6">
    <source>
        <dbReference type="ARBA" id="ARBA00022984"/>
    </source>
</evidence>
<dbReference type="GO" id="GO:0032153">
    <property type="term" value="C:cell division site"/>
    <property type="evidence" value="ECO:0007669"/>
    <property type="project" value="TreeGrafter"/>
</dbReference>
<dbReference type="InterPro" id="IPR001182">
    <property type="entry name" value="FtsW/RodA"/>
</dbReference>
<keyword evidence="4 17" id="KW-0812">Transmembrane</keyword>
<evidence type="ECO:0000256" key="7">
    <source>
        <dbReference type="ARBA" id="ARBA00022989"/>
    </source>
</evidence>
<comment type="subcellular location">
    <subcellularLocation>
        <location evidence="1">Membrane</location>
        <topology evidence="1">Multi-pass membrane protein</topology>
    </subcellularLocation>
</comment>
<dbReference type="GO" id="GO:0051301">
    <property type="term" value="P:cell division"/>
    <property type="evidence" value="ECO:0007669"/>
    <property type="project" value="UniProtKB-KW"/>
</dbReference>
<comment type="catalytic activity">
    <reaction evidence="15">
        <text>[GlcNAc-(1-&gt;4)-Mur2Ac(oyl-L-Ala-gamma-D-Glu-L-Lys-D-Ala-D-Ala)](n)-di-trans,octa-cis-undecaprenyl diphosphate + beta-D-GlcNAc-(1-&gt;4)-Mur2Ac(oyl-L-Ala-gamma-D-Glu-L-Lys-D-Ala-D-Ala)-di-trans,octa-cis-undecaprenyl diphosphate = [GlcNAc-(1-&gt;4)-Mur2Ac(oyl-L-Ala-gamma-D-Glu-L-Lys-D-Ala-D-Ala)](n+1)-di-trans,octa-cis-undecaprenyl diphosphate + di-trans,octa-cis-undecaprenyl diphosphate + H(+)</text>
        <dbReference type="Rhea" id="RHEA:23708"/>
        <dbReference type="Rhea" id="RHEA-COMP:9602"/>
        <dbReference type="Rhea" id="RHEA-COMP:9603"/>
        <dbReference type="ChEBI" id="CHEBI:15378"/>
        <dbReference type="ChEBI" id="CHEBI:58405"/>
        <dbReference type="ChEBI" id="CHEBI:60033"/>
        <dbReference type="ChEBI" id="CHEBI:78435"/>
        <dbReference type="EC" id="2.4.99.28"/>
    </reaction>
</comment>
<evidence type="ECO:0000256" key="13">
    <source>
        <dbReference type="ARBA" id="ARBA00041418"/>
    </source>
</evidence>
<evidence type="ECO:0000256" key="10">
    <source>
        <dbReference type="ARBA" id="ARBA00033270"/>
    </source>
</evidence>